<keyword evidence="2 6" id="KW-0812">Transmembrane</keyword>
<dbReference type="PIRSF" id="PIRSF006648">
    <property type="entry name" value="DrrB"/>
    <property type="match status" value="1"/>
</dbReference>
<dbReference type="RefSeq" id="WP_378268007.1">
    <property type="nucleotide sequence ID" value="NZ_JBHUKR010000015.1"/>
</dbReference>
<accession>A0ABW5FY33</accession>
<protein>
    <submittedName>
        <fullName evidence="8">ABC transporter permease</fullName>
    </submittedName>
</protein>
<dbReference type="Proteomes" id="UP001597417">
    <property type="component" value="Unassembled WGS sequence"/>
</dbReference>
<evidence type="ECO:0000256" key="2">
    <source>
        <dbReference type="ARBA" id="ARBA00022692"/>
    </source>
</evidence>
<reference evidence="9" key="1">
    <citation type="journal article" date="2019" name="Int. J. Syst. Evol. Microbiol.">
        <title>The Global Catalogue of Microorganisms (GCM) 10K type strain sequencing project: providing services to taxonomists for standard genome sequencing and annotation.</title>
        <authorList>
            <consortium name="The Broad Institute Genomics Platform"/>
            <consortium name="The Broad Institute Genome Sequencing Center for Infectious Disease"/>
            <person name="Wu L."/>
            <person name="Ma J."/>
        </authorList>
    </citation>
    <scope>NUCLEOTIDE SEQUENCE [LARGE SCALE GENOMIC DNA]</scope>
    <source>
        <strain evidence="9">CGMCC 4.7645</strain>
    </source>
</reference>
<gene>
    <name evidence="8" type="ORF">ACFSXZ_27020</name>
</gene>
<dbReference type="Pfam" id="PF01061">
    <property type="entry name" value="ABC2_membrane"/>
    <property type="match status" value="1"/>
</dbReference>
<dbReference type="InterPro" id="IPR013525">
    <property type="entry name" value="ABC2_TM"/>
</dbReference>
<feature type="transmembrane region" description="Helical" evidence="6">
    <location>
        <begin position="51"/>
        <end position="72"/>
    </location>
</feature>
<keyword evidence="5" id="KW-0046">Antibiotic resistance</keyword>
<keyword evidence="4 6" id="KW-0472">Membrane</keyword>
<keyword evidence="3 6" id="KW-1133">Transmembrane helix</keyword>
<feature type="transmembrane region" description="Helical" evidence="6">
    <location>
        <begin position="161"/>
        <end position="179"/>
    </location>
</feature>
<evidence type="ECO:0000256" key="3">
    <source>
        <dbReference type="ARBA" id="ARBA00022989"/>
    </source>
</evidence>
<keyword evidence="9" id="KW-1185">Reference proteome</keyword>
<evidence type="ECO:0000256" key="6">
    <source>
        <dbReference type="SAM" id="Phobius"/>
    </source>
</evidence>
<evidence type="ECO:0000256" key="4">
    <source>
        <dbReference type="ARBA" id="ARBA00023136"/>
    </source>
</evidence>
<dbReference type="PANTHER" id="PTHR43229">
    <property type="entry name" value="NODULATION PROTEIN J"/>
    <property type="match status" value="1"/>
</dbReference>
<sequence length="243" mass="25866">MSAHYLALEIRRVLRSPRFMIFTVAFPVLLFLLYTGIFVKDGDGAGTASLMVNMTAFGAMASGLFTGTRVAIERQAGWQRQLRLTPLSGSGYLVAKAATGMILALAPVILVPLTGLIVKGVSLDAAGWLRVTVGVWLAAVPFALIGLLIGQIGTADSTQPITQLVMLPMALVGGIFIPIDVMPQWLLNIAHVLPAYWLAQVGRGGVTTDHATGLGQDALVLGLFTVVLSIAVIRRYRKDSARV</sequence>
<feature type="transmembrane region" description="Helical" evidence="6">
    <location>
        <begin position="93"/>
        <end position="115"/>
    </location>
</feature>
<comment type="subcellular location">
    <subcellularLocation>
        <location evidence="1">Membrane</location>
        <topology evidence="1">Multi-pass membrane protein</topology>
    </subcellularLocation>
</comment>
<evidence type="ECO:0000256" key="1">
    <source>
        <dbReference type="ARBA" id="ARBA00004141"/>
    </source>
</evidence>
<dbReference type="InterPro" id="IPR051784">
    <property type="entry name" value="Nod_factor_ABC_transporter"/>
</dbReference>
<dbReference type="InterPro" id="IPR000412">
    <property type="entry name" value="ABC_2_transport"/>
</dbReference>
<feature type="transmembrane region" description="Helical" evidence="6">
    <location>
        <begin position="127"/>
        <end position="149"/>
    </location>
</feature>
<evidence type="ECO:0000259" key="7">
    <source>
        <dbReference type="Pfam" id="PF01061"/>
    </source>
</evidence>
<feature type="domain" description="ABC-2 type transporter transmembrane" evidence="7">
    <location>
        <begin position="9"/>
        <end position="201"/>
    </location>
</feature>
<organism evidence="8 9">
    <name type="scientific">Amycolatopsis pigmentata</name>
    <dbReference type="NCBI Taxonomy" id="450801"/>
    <lineage>
        <taxon>Bacteria</taxon>
        <taxon>Bacillati</taxon>
        <taxon>Actinomycetota</taxon>
        <taxon>Actinomycetes</taxon>
        <taxon>Pseudonocardiales</taxon>
        <taxon>Pseudonocardiaceae</taxon>
        <taxon>Amycolatopsis</taxon>
    </lineage>
</organism>
<evidence type="ECO:0000256" key="5">
    <source>
        <dbReference type="ARBA" id="ARBA00023251"/>
    </source>
</evidence>
<evidence type="ECO:0000313" key="9">
    <source>
        <dbReference type="Proteomes" id="UP001597417"/>
    </source>
</evidence>
<comment type="caution">
    <text evidence="8">The sequence shown here is derived from an EMBL/GenBank/DDBJ whole genome shotgun (WGS) entry which is preliminary data.</text>
</comment>
<feature type="transmembrane region" description="Helical" evidence="6">
    <location>
        <begin position="218"/>
        <end position="236"/>
    </location>
</feature>
<dbReference type="PANTHER" id="PTHR43229:SF2">
    <property type="entry name" value="NODULATION PROTEIN J"/>
    <property type="match status" value="1"/>
</dbReference>
<name>A0ABW5FY33_9PSEU</name>
<evidence type="ECO:0000313" key="8">
    <source>
        <dbReference type="EMBL" id="MFD2419985.1"/>
    </source>
</evidence>
<dbReference type="EMBL" id="JBHUKR010000015">
    <property type="protein sequence ID" value="MFD2419985.1"/>
    <property type="molecule type" value="Genomic_DNA"/>
</dbReference>
<proteinExistence type="predicted"/>
<feature type="transmembrane region" description="Helical" evidence="6">
    <location>
        <begin position="20"/>
        <end position="39"/>
    </location>
</feature>